<reference evidence="2 3" key="1">
    <citation type="submission" date="2015-05" db="EMBL/GenBank/DDBJ databases">
        <title>Distinctive expansion of gene families associated with plant cell wall degradation and secondary metabolism in the genomes of grapevine trunk pathogens.</title>
        <authorList>
            <person name="Lawrence D.P."/>
            <person name="Travadon R."/>
            <person name="Rolshausen P.E."/>
            <person name="Baumgartner K."/>
        </authorList>
    </citation>
    <scope>NUCLEOTIDE SEQUENCE [LARGE SCALE GENOMIC DNA]</scope>
    <source>
        <strain evidence="2">DA912</strain>
    </source>
</reference>
<gene>
    <name evidence="2" type="ORF">UCDDA912_g09042</name>
</gene>
<evidence type="ECO:0000256" key="1">
    <source>
        <dbReference type="SAM" id="MobiDB-lite"/>
    </source>
</evidence>
<evidence type="ECO:0000313" key="2">
    <source>
        <dbReference type="EMBL" id="KKY31001.1"/>
    </source>
</evidence>
<dbReference type="OrthoDB" id="3596986at2759"/>
<dbReference type="SUPFAM" id="SSF69848">
    <property type="entry name" value="LCCL domain"/>
    <property type="match status" value="1"/>
</dbReference>
<dbReference type="AlphaFoldDB" id="A0A0G2F9X7"/>
<comment type="caution">
    <text evidence="2">The sequence shown here is derived from an EMBL/GenBank/DDBJ whole genome shotgun (WGS) entry which is preliminary data.</text>
</comment>
<dbReference type="Pfam" id="PF08642">
    <property type="entry name" value="Rxt3"/>
    <property type="match status" value="1"/>
</dbReference>
<accession>A0A0G2F9X7</accession>
<dbReference type="Gene3D" id="2.170.130.20">
    <property type="entry name" value="LCCL-like domain"/>
    <property type="match status" value="1"/>
</dbReference>
<dbReference type="STRING" id="1214573.A0A0G2F9X7"/>
<evidence type="ECO:0000313" key="3">
    <source>
        <dbReference type="Proteomes" id="UP000034680"/>
    </source>
</evidence>
<organism evidence="2 3">
    <name type="scientific">Diaporthe ampelina</name>
    <dbReference type="NCBI Taxonomy" id="1214573"/>
    <lineage>
        <taxon>Eukaryota</taxon>
        <taxon>Fungi</taxon>
        <taxon>Dikarya</taxon>
        <taxon>Ascomycota</taxon>
        <taxon>Pezizomycotina</taxon>
        <taxon>Sordariomycetes</taxon>
        <taxon>Sordariomycetidae</taxon>
        <taxon>Diaporthales</taxon>
        <taxon>Diaporthaceae</taxon>
        <taxon>Diaporthe</taxon>
    </lineage>
</organism>
<dbReference type="InterPro" id="IPR013951">
    <property type="entry name" value="Rxt3"/>
</dbReference>
<name>A0A0G2F9X7_9PEZI</name>
<sequence>MSTIQGKEGSTLMVKVGKQHLRPSARAEITARRAVWGTDVYTDDSDVVAACIHGGWIRGEWPDDVDVNLLGLDEGIGADVKETKGSRKGRGKETAGPLQKSNPEFLEAPLVTGPVQAPEGRDMHVMIQILPKLEKYASTVRFGIKSREWGGRLGRDGQRSSHDGLSFMIKSVRFVTNGAAPQSRLRGQARRDRMRKAMQEVEMSRAFEVRVVPNTGSGIVSLAPKKKAAGSVGDKENRTLDDAGNGGARDKEALNGSSGEGRARSSLAEGPAANGGEADRNEQHNRDDDSGVGDVSGAGDDPNVPAALSAAATLAAVATVASRLTPPAEA</sequence>
<feature type="compositionally biased region" description="Basic and acidic residues" evidence="1">
    <location>
        <begin position="277"/>
        <end position="289"/>
    </location>
</feature>
<feature type="compositionally biased region" description="Low complexity" evidence="1">
    <location>
        <begin position="292"/>
        <end position="305"/>
    </location>
</feature>
<feature type="region of interest" description="Disordered" evidence="1">
    <location>
        <begin position="218"/>
        <end position="305"/>
    </location>
</feature>
<proteinExistence type="predicted"/>
<dbReference type="EMBL" id="LCUC01000422">
    <property type="protein sequence ID" value="KKY31001.1"/>
    <property type="molecule type" value="Genomic_DNA"/>
</dbReference>
<dbReference type="InterPro" id="IPR036609">
    <property type="entry name" value="LCCL_sf"/>
</dbReference>
<reference evidence="2 3" key="2">
    <citation type="submission" date="2015-05" db="EMBL/GenBank/DDBJ databases">
        <authorList>
            <person name="Morales-Cruz A."/>
            <person name="Amrine K.C."/>
            <person name="Cantu D."/>
        </authorList>
    </citation>
    <scope>NUCLEOTIDE SEQUENCE [LARGE SCALE GENOMIC DNA]</scope>
    <source>
        <strain evidence="2">DA912</strain>
    </source>
</reference>
<protein>
    <submittedName>
        <fullName evidence="2">Putative histone deacetylation protein rxt3</fullName>
    </submittedName>
</protein>
<dbReference type="Proteomes" id="UP000034680">
    <property type="component" value="Unassembled WGS sequence"/>
</dbReference>
<feature type="region of interest" description="Disordered" evidence="1">
    <location>
        <begin position="81"/>
        <end position="100"/>
    </location>
</feature>
<keyword evidence="3" id="KW-1185">Reference proteome</keyword>